<dbReference type="Proteomes" id="UP000051096">
    <property type="component" value="Unassembled WGS sequence"/>
</dbReference>
<feature type="transmembrane region" description="Helical" evidence="1">
    <location>
        <begin position="327"/>
        <end position="344"/>
    </location>
</feature>
<dbReference type="InterPro" id="IPR027602">
    <property type="entry name" value="PGA_system"/>
</dbReference>
<keyword evidence="1" id="KW-0472">Membrane</keyword>
<name>A0A0S8GFQ2_UNCW3</name>
<protein>
    <recommendedName>
        <fullName evidence="4">Poly-gamma-glutamate system protein</fullName>
    </recommendedName>
</protein>
<reference evidence="2 3" key="1">
    <citation type="journal article" date="2015" name="Microbiome">
        <title>Genomic resolution of linkages in carbon, nitrogen, and sulfur cycling among widespread estuary sediment bacteria.</title>
        <authorList>
            <person name="Baker B.J."/>
            <person name="Lazar C.S."/>
            <person name="Teske A.P."/>
            <person name="Dick G.J."/>
        </authorList>
    </citation>
    <scope>NUCLEOTIDE SEQUENCE [LARGE SCALE GENOMIC DNA]</scope>
    <source>
        <strain evidence="2">SM23_60</strain>
    </source>
</reference>
<evidence type="ECO:0008006" key="4">
    <source>
        <dbReference type="Google" id="ProtNLM"/>
    </source>
</evidence>
<gene>
    <name evidence="2" type="ORF">AMJ87_06920</name>
</gene>
<sequence>MKVRRGKISILALLIVTVVTIFLVFLELNSKTYVEAPYYREKIAAAELTRQCFYAVRAALDNNEVAIDRINDPNETGLIGVQYSQITTERGDLTAKLTSTNPNFAALIVQYAKTARVRKHDTVAISFTGSFPALNIAVLSVVKTLGLEPIIITSVSSSMWGANRPGFTYLDMERTLRERGLIPFRTQSASIGGEDDVGRGLSPQGREMIMSAIVRNGVAMVEGTRIEETITQRRALYTGTIKLFINVGGGAAALLGADIPSGFIAPRQIHTGRGLIAQFSRAGIPVVNLSDINHLAQTHNLPIAPIPMPQVGKGSLYFEYRYSVGQAVLYLAILCIVLFVFLKFDIDYYLKRR</sequence>
<evidence type="ECO:0000313" key="3">
    <source>
        <dbReference type="Proteomes" id="UP000051096"/>
    </source>
</evidence>
<keyword evidence="1" id="KW-1133">Transmembrane helix</keyword>
<dbReference type="NCBIfam" id="TIGR04332">
    <property type="entry name" value="gamma_Glu_sys"/>
    <property type="match status" value="1"/>
</dbReference>
<organism evidence="2 3">
    <name type="scientific">candidate division WOR_3 bacterium SM23_60</name>
    <dbReference type="NCBI Taxonomy" id="1703780"/>
    <lineage>
        <taxon>Bacteria</taxon>
        <taxon>Bacteria division WOR-3</taxon>
    </lineage>
</organism>
<evidence type="ECO:0000313" key="2">
    <source>
        <dbReference type="EMBL" id="KPK71710.1"/>
    </source>
</evidence>
<dbReference type="AlphaFoldDB" id="A0A0S8GFQ2"/>
<proteinExistence type="predicted"/>
<dbReference type="EMBL" id="LJUO01000057">
    <property type="protein sequence ID" value="KPK71710.1"/>
    <property type="molecule type" value="Genomic_DNA"/>
</dbReference>
<accession>A0A0S8GFQ2</accession>
<keyword evidence="1" id="KW-0812">Transmembrane</keyword>
<evidence type="ECO:0000256" key="1">
    <source>
        <dbReference type="SAM" id="Phobius"/>
    </source>
</evidence>
<comment type="caution">
    <text evidence="2">The sequence shown here is derived from an EMBL/GenBank/DDBJ whole genome shotgun (WGS) entry which is preliminary data.</text>
</comment>